<dbReference type="SUPFAM" id="SSF49265">
    <property type="entry name" value="Fibronectin type III"/>
    <property type="match status" value="2"/>
</dbReference>
<feature type="compositionally biased region" description="Low complexity" evidence="6">
    <location>
        <begin position="912"/>
        <end position="921"/>
    </location>
</feature>
<keyword evidence="5" id="KW-0175">Coiled coil</keyword>
<dbReference type="SUPFAM" id="SSF50044">
    <property type="entry name" value="SH3-domain"/>
    <property type="match status" value="3"/>
</dbReference>
<dbReference type="EMBL" id="JARO02001785">
    <property type="protein sequence ID" value="KPP74444.1"/>
    <property type="molecule type" value="Genomic_DNA"/>
</dbReference>
<feature type="compositionally biased region" description="Polar residues" evidence="6">
    <location>
        <begin position="800"/>
        <end position="811"/>
    </location>
</feature>
<dbReference type="Pfam" id="PF25523">
    <property type="entry name" value="Ig_RIMBP2"/>
    <property type="match status" value="1"/>
</dbReference>
<evidence type="ECO:0000256" key="4">
    <source>
        <dbReference type="PROSITE-ProRule" id="PRU00192"/>
    </source>
</evidence>
<dbReference type="InterPro" id="IPR040325">
    <property type="entry name" value="RIMBP1/2/3"/>
</dbReference>
<dbReference type="PROSITE" id="PS50853">
    <property type="entry name" value="FN3"/>
    <property type="match status" value="1"/>
</dbReference>
<dbReference type="InterPro" id="IPR057884">
    <property type="entry name" value="FN3_RIM-BP1/2/3"/>
</dbReference>
<feature type="compositionally biased region" description="Basic and acidic residues" evidence="6">
    <location>
        <begin position="988"/>
        <end position="998"/>
    </location>
</feature>
<dbReference type="STRING" id="113540.ENSSFOP00015000968"/>
<evidence type="ECO:0000256" key="3">
    <source>
        <dbReference type="ARBA" id="ARBA00022737"/>
    </source>
</evidence>
<dbReference type="PANTHER" id="PTHR14234">
    <property type="entry name" value="RIM BINDING PROTEIN-RELATED"/>
    <property type="match status" value="1"/>
</dbReference>
<dbReference type="FunFam" id="2.30.30.40:FF:000006">
    <property type="entry name" value="RIMS-binding protein 2 isoform X1"/>
    <property type="match status" value="1"/>
</dbReference>
<feature type="domain" description="SH3" evidence="7">
    <location>
        <begin position="346"/>
        <end position="413"/>
    </location>
</feature>
<evidence type="ECO:0000313" key="10">
    <source>
        <dbReference type="Proteomes" id="UP000034805"/>
    </source>
</evidence>
<feature type="compositionally biased region" description="Pro residues" evidence="6">
    <location>
        <begin position="1309"/>
        <end position="1338"/>
    </location>
</feature>
<dbReference type="InterPro" id="IPR003961">
    <property type="entry name" value="FN3_dom"/>
</dbReference>
<dbReference type="InterPro" id="IPR001452">
    <property type="entry name" value="SH3_domain"/>
</dbReference>
<comment type="similarity">
    <text evidence="1">Belongs to the RIMBP family.</text>
</comment>
<feature type="coiled-coil region" evidence="5">
    <location>
        <begin position="45"/>
        <end position="124"/>
    </location>
</feature>
<dbReference type="Proteomes" id="UP000034805">
    <property type="component" value="Unassembled WGS sequence"/>
</dbReference>
<feature type="region of interest" description="Disordered" evidence="6">
    <location>
        <begin position="280"/>
        <end position="337"/>
    </location>
</feature>
<gene>
    <name evidence="9" type="ORF">Z043_106394</name>
</gene>
<dbReference type="InterPro" id="IPR036116">
    <property type="entry name" value="FN3_sf"/>
</dbReference>
<dbReference type="Pfam" id="PF07653">
    <property type="entry name" value="SH3_2"/>
    <property type="match status" value="3"/>
</dbReference>
<feature type="compositionally biased region" description="Acidic residues" evidence="6">
    <location>
        <begin position="1004"/>
        <end position="1020"/>
    </location>
</feature>
<feature type="coiled-coil region" evidence="5">
    <location>
        <begin position="198"/>
        <end position="232"/>
    </location>
</feature>
<dbReference type="InterPro" id="IPR036028">
    <property type="entry name" value="SH3-like_dom_sf"/>
</dbReference>
<evidence type="ECO:0000256" key="2">
    <source>
        <dbReference type="ARBA" id="ARBA00022443"/>
    </source>
</evidence>
<evidence type="ECO:0000256" key="6">
    <source>
        <dbReference type="SAM" id="MobiDB-lite"/>
    </source>
</evidence>
<comment type="caution">
    <text evidence="9">The sequence shown here is derived from an EMBL/GenBank/DDBJ whole genome shotgun (WGS) entry which is preliminary data.</text>
</comment>
<reference evidence="9 10" key="1">
    <citation type="submission" date="2015-08" db="EMBL/GenBank/DDBJ databases">
        <title>The genome of the Asian arowana (Scleropages formosus).</title>
        <authorList>
            <person name="Tan M.H."/>
            <person name="Gan H.M."/>
            <person name="Croft L.J."/>
            <person name="Austin C.M."/>
        </authorList>
    </citation>
    <scope>NUCLEOTIDE SEQUENCE [LARGE SCALE GENOMIC DNA]</scope>
    <source>
        <strain evidence="9">Aro1</strain>
    </source>
</reference>
<feature type="non-terminal residue" evidence="9">
    <location>
        <position position="1363"/>
    </location>
</feature>
<protein>
    <submittedName>
        <fullName evidence="9">RIMS-binding protein 2-like</fullName>
    </submittedName>
</protein>
<dbReference type="CDD" id="cd00063">
    <property type="entry name" value="FN3"/>
    <property type="match status" value="2"/>
</dbReference>
<keyword evidence="3" id="KW-0677">Repeat</keyword>
<evidence type="ECO:0000259" key="7">
    <source>
        <dbReference type="PROSITE" id="PS50002"/>
    </source>
</evidence>
<organism evidence="9 10">
    <name type="scientific">Scleropages formosus</name>
    <name type="common">Asian bonytongue</name>
    <name type="synonym">Osteoglossum formosum</name>
    <dbReference type="NCBI Taxonomy" id="113540"/>
    <lineage>
        <taxon>Eukaryota</taxon>
        <taxon>Metazoa</taxon>
        <taxon>Chordata</taxon>
        <taxon>Craniata</taxon>
        <taxon>Vertebrata</taxon>
        <taxon>Euteleostomi</taxon>
        <taxon>Actinopterygii</taxon>
        <taxon>Neopterygii</taxon>
        <taxon>Teleostei</taxon>
        <taxon>Osteoglossocephala</taxon>
        <taxon>Osteoglossomorpha</taxon>
        <taxon>Osteoglossiformes</taxon>
        <taxon>Osteoglossidae</taxon>
        <taxon>Scleropages</taxon>
    </lineage>
</organism>
<dbReference type="PANTHER" id="PTHR14234:SF22">
    <property type="entry name" value="RIMS-BINDING PROTEIN 2 ISOFORM X1"/>
    <property type="match status" value="1"/>
</dbReference>
<dbReference type="FunFam" id="2.60.40.10:FF:000072">
    <property type="entry name" value="RIMS-binding protein 2 isoform X1"/>
    <property type="match status" value="1"/>
</dbReference>
<dbReference type="CDD" id="cd12014">
    <property type="entry name" value="SH3_RIM-BP_1"/>
    <property type="match status" value="1"/>
</dbReference>
<evidence type="ECO:0000256" key="1">
    <source>
        <dbReference type="ARBA" id="ARBA00010749"/>
    </source>
</evidence>
<name>A0A0P7Z1T3_SCLFO</name>
<accession>A0A0P7Z1T3</accession>
<dbReference type="GO" id="GO:0045202">
    <property type="term" value="C:synapse"/>
    <property type="evidence" value="ECO:0007669"/>
    <property type="project" value="GOC"/>
</dbReference>
<feature type="domain" description="SH3" evidence="7">
    <location>
        <begin position="1216"/>
        <end position="1283"/>
    </location>
</feature>
<dbReference type="FunFam" id="2.30.30.40:FF:000016">
    <property type="entry name" value="RIMS-binding protein 2 isoform X2"/>
    <property type="match status" value="1"/>
</dbReference>
<feature type="compositionally biased region" description="Pro residues" evidence="6">
    <location>
        <begin position="835"/>
        <end position="851"/>
    </location>
</feature>
<dbReference type="PROSITE" id="PS50002">
    <property type="entry name" value="SH3"/>
    <property type="match status" value="3"/>
</dbReference>
<dbReference type="FunFam" id="2.30.30.40:FF:000023">
    <property type="entry name" value="RIMS-binding protein 2 isoform F"/>
    <property type="match status" value="1"/>
</dbReference>
<dbReference type="CDD" id="cd12013">
    <property type="entry name" value="SH3_RIM-BP_3"/>
    <property type="match status" value="1"/>
</dbReference>
<feature type="compositionally biased region" description="Pro residues" evidence="6">
    <location>
        <begin position="755"/>
        <end position="769"/>
    </location>
</feature>
<dbReference type="SMART" id="SM00060">
    <property type="entry name" value="FN3"/>
    <property type="match status" value="3"/>
</dbReference>
<proteinExistence type="inferred from homology"/>
<feature type="domain" description="SH3" evidence="7">
    <location>
        <begin position="1112"/>
        <end position="1180"/>
    </location>
</feature>
<evidence type="ECO:0000313" key="9">
    <source>
        <dbReference type="EMBL" id="KPP74444.1"/>
    </source>
</evidence>
<feature type="region of interest" description="Disordered" evidence="6">
    <location>
        <begin position="940"/>
        <end position="1066"/>
    </location>
</feature>
<dbReference type="CDD" id="cd12012">
    <property type="entry name" value="SH3_RIM-BP_2"/>
    <property type="match status" value="1"/>
</dbReference>
<dbReference type="PRINTS" id="PR00452">
    <property type="entry name" value="SH3DOMAIN"/>
</dbReference>
<dbReference type="Gene3D" id="2.30.30.40">
    <property type="entry name" value="SH3 Domains"/>
    <property type="match status" value="3"/>
</dbReference>
<evidence type="ECO:0000259" key="8">
    <source>
        <dbReference type="PROSITE" id="PS50853"/>
    </source>
</evidence>
<feature type="compositionally biased region" description="Low complexity" evidence="6">
    <location>
        <begin position="815"/>
        <end position="834"/>
    </location>
</feature>
<feature type="region of interest" description="Disordered" evidence="6">
    <location>
        <begin position="755"/>
        <end position="928"/>
    </location>
</feature>
<dbReference type="GO" id="GO:0007274">
    <property type="term" value="P:neuromuscular synaptic transmission"/>
    <property type="evidence" value="ECO:0007669"/>
    <property type="project" value="TreeGrafter"/>
</dbReference>
<dbReference type="InterPro" id="IPR035755">
    <property type="entry name" value="RIM-BP_SH3_3"/>
</dbReference>
<dbReference type="InterPro" id="IPR035753">
    <property type="entry name" value="RIM-BP_SH3_2"/>
</dbReference>
<dbReference type="InterPro" id="IPR013783">
    <property type="entry name" value="Ig-like_fold"/>
</dbReference>
<feature type="compositionally biased region" description="Basic residues" evidence="6">
    <location>
        <begin position="1345"/>
        <end position="1363"/>
    </location>
</feature>
<feature type="domain" description="Fibronectin type-III" evidence="8">
    <location>
        <begin position="559"/>
        <end position="640"/>
    </location>
</feature>
<feature type="compositionally biased region" description="Low complexity" evidence="6">
    <location>
        <begin position="1036"/>
        <end position="1047"/>
    </location>
</feature>
<feature type="compositionally biased region" description="Polar residues" evidence="6">
    <location>
        <begin position="312"/>
        <end position="324"/>
    </location>
</feature>
<dbReference type="Gene3D" id="2.60.40.10">
    <property type="entry name" value="Immunoglobulins"/>
    <property type="match status" value="2"/>
</dbReference>
<feature type="region of interest" description="Disordered" evidence="6">
    <location>
        <begin position="1301"/>
        <end position="1363"/>
    </location>
</feature>
<feature type="compositionally biased region" description="Polar residues" evidence="6">
    <location>
        <begin position="280"/>
        <end position="305"/>
    </location>
</feature>
<evidence type="ECO:0000256" key="5">
    <source>
        <dbReference type="SAM" id="Coils"/>
    </source>
</evidence>
<sequence>MKGTSVIGLGGLEARPGEALRTVCQEHSSLRCSIVSMPSPLISPVVQQRNELQHALQEKNRLSLELFSHSQRAARYRQVESQYEKLRKTYSSVTQERDSALQERTQLKGKLEHLEQVLQHMRNALEGRLQLEQDHEQALAVLHVKQQEIDLLQKVRSTSWAECFIDPCSPGRAHLFHTHSPFSHFYPSTSHLAQLDAERKHEGTVKLLEAKVQELEQKCRSQTERFNLLSQQLEKFRLQTGGDDALSAQALKTPDKTLSHILNALTSQVGKGKLSALGPQINTQDCRGSTDSQLTHQRPSFTQSEGIKFPLTSRTNSQSGSPQRISPPEMDDDGRVTARSEARYTGKVRLCTARYSYNPYDGPNEHPEAELPLVAGKYLYVYGAMDDDGFYQGELPDGQRGLVPSNFVDFVQDKDMALIQDDGHEADGDAEEGKGPDMGLSVAGSDDKMPLDIMVDELGNEMVPYPRNISLIKQLAKSVIVGWDPPQVPRSWGSINSFDVLVDQEVRANVPFGERTKLLIEKLDLSARAYRVSVRSVTDRGLSDGLRCSLLVGRGVVLAPSRLRVDNITRDSAHLSWVPSNSNYSHSVLLNGSEHVVVGPGRYRCHLQELKPVSVYRVAVLALPHQMPWQLPLEQREKREASLEFCTQAAGPPFPPQEVQVLCGQAPGVIHVHWTPPDLTATGTSNGASVTGYAVCTKGQRIAEVMHPTADYVTVEMSHILHLEAREVVVRTLSMQGESQDSAVAVIPHNVFGSPFPPPHTLPHPPPAEPRLQPHPLQHPPPPQSQLQPQPLHPVPQTDPYLQTQPSQPSFQLEPRLQPHPVHPVVQSQTQTQPQPHPQPLPLHFVPPQPGPTSSVSGRDSETKDQDVTLPHQGMVPDQHWGPPYLSPLTLPPCQLPGHTLEPPLVPPRRSPSPQRILPQPRGAPIPPDTVAKAIAREAAQRMVADSGRSSDEEEQEEEASIHTRRRRVSMEEFLRGSELGRQLQRSQSDEYHTESSRGSDLSDILEEDEEELYSEMEMDEGCRRGSSCHGALQISGTPPSGTQSSPADGSGQKSTHSGAHPHRKPIMVPSIAITAESNSEENLPSVTEVYRDGAHMRTRVGPQRQTQDPKGSSRIFVALFNYDPLSMSPNPDAADEELSFKEGQILKVFGDKDTDGFYRGELDGKTGLIPCNMVSEIQAEDKDTMEQLIRQGYLPLSTPVDKIERDERVGQCPLLPTRKMVALYDYDPRESSPNVDVEAELTFSAGDIITVLGDIDEDGFYYGEMNGHRGLVPSNFLEEVPDDVEVYLTDAQTKMENVDMGQASGSPPVSPCMPVPMPTSTPARPVGPPVPTGPPSVPRDSVPKRKKGLLSKGKKLWKRLAV</sequence>
<dbReference type="SMART" id="SM00326">
    <property type="entry name" value="SH3"/>
    <property type="match status" value="3"/>
</dbReference>
<keyword evidence="2 4" id="KW-0728">SH3 domain</keyword>